<name>A0ABN6VMG9_9BACT</name>
<organism evidence="3 4">
    <name type="scientific">Geotalea uraniireducens</name>
    <dbReference type="NCBI Taxonomy" id="351604"/>
    <lineage>
        <taxon>Bacteria</taxon>
        <taxon>Pseudomonadati</taxon>
        <taxon>Thermodesulfobacteriota</taxon>
        <taxon>Desulfuromonadia</taxon>
        <taxon>Geobacterales</taxon>
        <taxon>Geobacteraceae</taxon>
        <taxon>Geotalea</taxon>
    </lineage>
</organism>
<evidence type="ECO:0000313" key="4">
    <source>
        <dbReference type="Proteomes" id="UP001317705"/>
    </source>
</evidence>
<feature type="region of interest" description="Disordered" evidence="1">
    <location>
        <begin position="132"/>
        <end position="158"/>
    </location>
</feature>
<evidence type="ECO:0000256" key="1">
    <source>
        <dbReference type="SAM" id="MobiDB-lite"/>
    </source>
</evidence>
<gene>
    <name evidence="3" type="ORF">GURASL_02640</name>
</gene>
<feature type="region of interest" description="Disordered" evidence="1">
    <location>
        <begin position="208"/>
        <end position="230"/>
    </location>
</feature>
<dbReference type="EMBL" id="AP027151">
    <property type="protein sequence ID" value="BDV41341.1"/>
    <property type="molecule type" value="Genomic_DNA"/>
</dbReference>
<keyword evidence="4" id="KW-1185">Reference proteome</keyword>
<feature type="compositionally biased region" description="Low complexity" evidence="1">
    <location>
        <begin position="287"/>
        <end position="305"/>
    </location>
</feature>
<proteinExistence type="predicted"/>
<evidence type="ECO:0008006" key="5">
    <source>
        <dbReference type="Google" id="ProtNLM"/>
    </source>
</evidence>
<protein>
    <recommendedName>
        <fullName evidence="5">Response regulatory domain-containing protein</fullName>
    </recommendedName>
</protein>
<dbReference type="Proteomes" id="UP001317705">
    <property type="component" value="Chromosome"/>
</dbReference>
<feature type="transmembrane region" description="Helical" evidence="2">
    <location>
        <begin position="236"/>
        <end position="258"/>
    </location>
</feature>
<feature type="region of interest" description="Disordered" evidence="1">
    <location>
        <begin position="273"/>
        <end position="329"/>
    </location>
</feature>
<feature type="compositionally biased region" description="Low complexity" evidence="1">
    <location>
        <begin position="315"/>
        <end position="329"/>
    </location>
</feature>
<keyword evidence="2" id="KW-0472">Membrane</keyword>
<keyword evidence="2" id="KW-0812">Transmembrane</keyword>
<evidence type="ECO:0000313" key="3">
    <source>
        <dbReference type="EMBL" id="BDV41341.1"/>
    </source>
</evidence>
<dbReference type="RefSeq" id="WP_282001321.1">
    <property type="nucleotide sequence ID" value="NZ_AP027151.1"/>
</dbReference>
<reference evidence="3 4" key="1">
    <citation type="submission" date="2022-12" db="EMBL/GenBank/DDBJ databases">
        <title>Polyphasic characterization of Geotalea uranireducens NIT-SL11 newly isolated from a complex of sewage sludge and microbially reduced graphene oxide.</title>
        <authorList>
            <person name="Xie L."/>
            <person name="Yoshida N."/>
            <person name="Meng L."/>
        </authorList>
    </citation>
    <scope>NUCLEOTIDE SEQUENCE [LARGE SCALE GENOMIC DNA]</scope>
    <source>
        <strain evidence="3 4">NIT-SL11</strain>
    </source>
</reference>
<sequence>MVTILLIADQNRLERLFDFTKDYPQIDLRISRSLRQGIQDISERPPALLFIQNHLSGLSGEIIVRHLLAETAAGRPRVTLFCEAGDSSVDNSLATALDVSLSDEELTSAIIGIIAGSEAADGAIEAPLAPSAEMPVDTPSAPLPSKEPEPESNLVELSGPSFISDSVATANDTSPSPPAATPFDQQLQSALEQAPQPVPLTEIEEHLAEESAGHSATARHMASPASRQPKRQASILRYRAALVGIAAVAIIGIGFFFVGSPNKPSTAPLATLPKQATVKPPPPPVPANGGPTAKATPAPGSAATLPSPPTPKAPAPTTQPATGGLTTLPAFIPRQRVDKTYAAKHPGWERYHGTRTEFRVYRTNGTIKAIQAIDRSGLGIPESFMRGSLRQMTGDDRISVTDRQQSSGFLIEKGTVTSGARVVVYRNGPQRAVRAFVVYFQ</sequence>
<accession>A0ABN6VMG9</accession>
<evidence type="ECO:0000256" key="2">
    <source>
        <dbReference type="SAM" id="Phobius"/>
    </source>
</evidence>
<keyword evidence="2" id="KW-1133">Transmembrane helix</keyword>